<dbReference type="NCBIfam" id="TIGR04256">
    <property type="entry name" value="GxxExxY"/>
    <property type="match status" value="1"/>
</dbReference>
<protein>
    <recommendedName>
        <fullName evidence="3">GxxExxY protein</fullName>
    </recommendedName>
</protein>
<evidence type="ECO:0008006" key="3">
    <source>
        <dbReference type="Google" id="ProtNLM"/>
    </source>
</evidence>
<proteinExistence type="predicted"/>
<organism evidence="1 2">
    <name type="scientific">Candidatus Kerfeldbacteria bacterium RIFCSPLOWO2_01_FULL_48_11</name>
    <dbReference type="NCBI Taxonomy" id="1798543"/>
    <lineage>
        <taxon>Bacteria</taxon>
        <taxon>Candidatus Kerfeldiibacteriota</taxon>
    </lineage>
</organism>
<accession>A0A1G2B817</accession>
<dbReference type="InterPro" id="IPR026350">
    <property type="entry name" value="GxxExxY"/>
</dbReference>
<dbReference type="Pfam" id="PF13366">
    <property type="entry name" value="PDDEXK_3"/>
    <property type="match status" value="1"/>
</dbReference>
<dbReference type="AlphaFoldDB" id="A0A1G2B817"/>
<dbReference type="Proteomes" id="UP000179164">
    <property type="component" value="Unassembled WGS sequence"/>
</dbReference>
<comment type="caution">
    <text evidence="1">The sequence shown here is derived from an EMBL/GenBank/DDBJ whole genome shotgun (WGS) entry which is preliminary data.</text>
</comment>
<reference evidence="1 2" key="1">
    <citation type="journal article" date="2016" name="Nat. Commun.">
        <title>Thousands of microbial genomes shed light on interconnected biogeochemical processes in an aquifer system.</title>
        <authorList>
            <person name="Anantharaman K."/>
            <person name="Brown C.T."/>
            <person name="Hug L.A."/>
            <person name="Sharon I."/>
            <person name="Castelle C.J."/>
            <person name="Probst A.J."/>
            <person name="Thomas B.C."/>
            <person name="Singh A."/>
            <person name="Wilkins M.J."/>
            <person name="Karaoz U."/>
            <person name="Brodie E.L."/>
            <person name="Williams K.H."/>
            <person name="Hubbard S.S."/>
            <person name="Banfield J.F."/>
        </authorList>
    </citation>
    <scope>NUCLEOTIDE SEQUENCE [LARGE SCALE GENOMIC DNA]</scope>
</reference>
<name>A0A1G2B817_9BACT</name>
<dbReference type="STRING" id="1798543.A2898_00145"/>
<evidence type="ECO:0000313" key="2">
    <source>
        <dbReference type="Proteomes" id="UP000179164"/>
    </source>
</evidence>
<evidence type="ECO:0000313" key="1">
    <source>
        <dbReference type="EMBL" id="OGY84367.1"/>
    </source>
</evidence>
<dbReference type="EMBL" id="MHKE01000008">
    <property type="protein sequence ID" value="OGY84367.1"/>
    <property type="molecule type" value="Genomic_DNA"/>
</dbReference>
<sequence>MKYIERKDLVYPKLSYQLIGILFDVYNELGYGYQEKYYQRAVAIRLRGIGIPFTEQVRVNLKFDKKHLGHYFLDFLIEKKIILELKRGNRFSKKDIEQVYAYLKATKLQLGIIANFTSSGVTYKRILNLY</sequence>
<gene>
    <name evidence="1" type="ORF">A2898_00145</name>
</gene>